<dbReference type="PROSITE" id="PS50113">
    <property type="entry name" value="PAC"/>
    <property type="match status" value="1"/>
</dbReference>
<feature type="domain" description="PAC" evidence="1">
    <location>
        <begin position="10"/>
        <end position="62"/>
    </location>
</feature>
<evidence type="ECO:0000313" key="3">
    <source>
        <dbReference type="Proteomes" id="UP001548713"/>
    </source>
</evidence>
<accession>A0ABV2D233</accession>
<dbReference type="SUPFAM" id="SSF55785">
    <property type="entry name" value="PYP-like sensor domain (PAS domain)"/>
    <property type="match status" value="2"/>
</dbReference>
<name>A0ABV2D233_9SPHN</name>
<dbReference type="RefSeq" id="WP_353984410.1">
    <property type="nucleotide sequence ID" value="NZ_JBEWLY010000014.1"/>
</dbReference>
<proteinExistence type="predicted"/>
<reference evidence="2 3" key="1">
    <citation type="submission" date="2024-07" db="EMBL/GenBank/DDBJ databases">
        <title>Novosphingobium kalidii RD2P27.</title>
        <authorList>
            <person name="Sun J.-Q."/>
        </authorList>
    </citation>
    <scope>NUCLEOTIDE SEQUENCE [LARGE SCALE GENOMIC DNA]</scope>
    <source>
        <strain evidence="2 3">RD2P27</strain>
    </source>
</reference>
<organism evidence="2 3">
    <name type="scientific">Novosphingobium kalidii</name>
    <dbReference type="NCBI Taxonomy" id="3230299"/>
    <lineage>
        <taxon>Bacteria</taxon>
        <taxon>Pseudomonadati</taxon>
        <taxon>Pseudomonadota</taxon>
        <taxon>Alphaproteobacteria</taxon>
        <taxon>Sphingomonadales</taxon>
        <taxon>Sphingomonadaceae</taxon>
        <taxon>Novosphingobium</taxon>
    </lineage>
</organism>
<evidence type="ECO:0000259" key="1">
    <source>
        <dbReference type="PROSITE" id="PS50113"/>
    </source>
</evidence>
<dbReference type="Gene3D" id="3.30.450.20">
    <property type="entry name" value="PAS domain"/>
    <property type="match status" value="2"/>
</dbReference>
<dbReference type="InterPro" id="IPR035965">
    <property type="entry name" value="PAS-like_dom_sf"/>
</dbReference>
<dbReference type="EMBL" id="JBEWLY010000014">
    <property type="protein sequence ID" value="MET1755921.1"/>
    <property type="molecule type" value="Genomic_DNA"/>
</dbReference>
<sequence>MHRALCEGRFTDERWHLRKDGERFWASGETMPLLTDDGQHPGFVKILRDRTEEHLAGSALRKAQERYESIFDTVEAAFATVEVKFDKNDYPIDYRFVEANPAFVRQSGVNLQGMWVTQYTPDLVRSWFETYGHVAKTGEPANFEDHAQAFER</sequence>
<evidence type="ECO:0000313" key="2">
    <source>
        <dbReference type="EMBL" id="MET1755921.1"/>
    </source>
</evidence>
<protein>
    <submittedName>
        <fullName evidence="2">PAS domain-containing protein</fullName>
    </submittedName>
</protein>
<dbReference type="InterPro" id="IPR000014">
    <property type="entry name" value="PAS"/>
</dbReference>
<keyword evidence="3" id="KW-1185">Reference proteome</keyword>
<gene>
    <name evidence="2" type="ORF">ABVV53_10680</name>
</gene>
<comment type="caution">
    <text evidence="2">The sequence shown here is derived from an EMBL/GenBank/DDBJ whole genome shotgun (WGS) entry which is preliminary data.</text>
</comment>
<dbReference type="Proteomes" id="UP001548713">
    <property type="component" value="Unassembled WGS sequence"/>
</dbReference>
<dbReference type="Pfam" id="PF13188">
    <property type="entry name" value="PAS_8"/>
    <property type="match status" value="1"/>
</dbReference>
<dbReference type="InterPro" id="IPR000700">
    <property type="entry name" value="PAS-assoc_C"/>
</dbReference>